<comment type="caution">
    <text evidence="1">The sequence shown here is derived from an EMBL/GenBank/DDBJ whole genome shotgun (WGS) entry which is preliminary data.</text>
</comment>
<dbReference type="EMBL" id="CAJRGZ010000011">
    <property type="protein sequence ID" value="CAG5137547.1"/>
    <property type="molecule type" value="Genomic_DNA"/>
</dbReference>
<sequence>MAAVPFAIDVESGAYASSERRDFEAVFARQALMLVRRRLGTQALKDLPQEEIAAADEYWKKMSAESDGKFRPSRVAVSKRGLTTKDFFTCFIPNGYMVTEEKIAAHPEHRVVQGKPGPREIYVLETVGDKVSQFTMVDDGNAAGFVTNDPNYPTKMTGRLIMEGGIQIGEVYHQFKDHEDGKGFDADLAIYFPAACDDDLIDCHRQHLLVEFSNWFEDAYKRAARRT</sequence>
<evidence type="ECO:0000313" key="1">
    <source>
        <dbReference type="EMBL" id="CAG5137547.1"/>
    </source>
</evidence>
<dbReference type="AlphaFoldDB" id="A0A8J2HSQ6"/>
<gene>
    <name evidence="1" type="ORF">ALTATR162_LOCUS143</name>
</gene>
<accession>A0A8J2HSQ6</accession>
<dbReference type="GeneID" id="67012763"/>
<organism evidence="1 2">
    <name type="scientific">Alternaria atra</name>
    <dbReference type="NCBI Taxonomy" id="119953"/>
    <lineage>
        <taxon>Eukaryota</taxon>
        <taxon>Fungi</taxon>
        <taxon>Dikarya</taxon>
        <taxon>Ascomycota</taxon>
        <taxon>Pezizomycotina</taxon>
        <taxon>Dothideomycetes</taxon>
        <taxon>Pleosporomycetidae</taxon>
        <taxon>Pleosporales</taxon>
        <taxon>Pleosporineae</taxon>
        <taxon>Pleosporaceae</taxon>
        <taxon>Alternaria</taxon>
        <taxon>Alternaria sect. Ulocladioides</taxon>
    </lineage>
</organism>
<reference evidence="1" key="1">
    <citation type="submission" date="2021-05" db="EMBL/GenBank/DDBJ databases">
        <authorList>
            <person name="Stam R."/>
        </authorList>
    </citation>
    <scope>NUCLEOTIDE SEQUENCE</scope>
    <source>
        <strain evidence="1">CS162</strain>
    </source>
</reference>
<dbReference type="OrthoDB" id="3649000at2759"/>
<protein>
    <submittedName>
        <fullName evidence="1">Uncharacterized protein</fullName>
    </submittedName>
</protein>
<proteinExistence type="predicted"/>
<keyword evidence="2" id="KW-1185">Reference proteome</keyword>
<dbReference type="Proteomes" id="UP000676310">
    <property type="component" value="Unassembled WGS sequence"/>
</dbReference>
<dbReference type="RefSeq" id="XP_043163671.1">
    <property type="nucleotide sequence ID" value="XM_043307736.1"/>
</dbReference>
<name>A0A8J2HSQ6_9PLEO</name>
<evidence type="ECO:0000313" key="2">
    <source>
        <dbReference type="Proteomes" id="UP000676310"/>
    </source>
</evidence>